<proteinExistence type="predicted"/>
<keyword evidence="3" id="KW-1185">Reference proteome</keyword>
<dbReference type="OrthoDB" id="2561403at2759"/>
<feature type="region of interest" description="Disordered" evidence="1">
    <location>
        <begin position="30"/>
        <end position="69"/>
    </location>
</feature>
<dbReference type="Proteomes" id="UP000279259">
    <property type="component" value="Unassembled WGS sequence"/>
</dbReference>
<protein>
    <submittedName>
        <fullName evidence="2">Uncharacterized protein</fullName>
    </submittedName>
</protein>
<evidence type="ECO:0000313" key="2">
    <source>
        <dbReference type="EMBL" id="RSH85726.1"/>
    </source>
</evidence>
<evidence type="ECO:0000256" key="1">
    <source>
        <dbReference type="SAM" id="MobiDB-lite"/>
    </source>
</evidence>
<evidence type="ECO:0000313" key="3">
    <source>
        <dbReference type="Proteomes" id="UP000279259"/>
    </source>
</evidence>
<reference evidence="2 3" key="1">
    <citation type="submission" date="2018-11" db="EMBL/GenBank/DDBJ databases">
        <title>Genome sequence of Saitozyma podzolica DSM 27192.</title>
        <authorList>
            <person name="Aliyu H."/>
            <person name="Gorte O."/>
            <person name="Ochsenreither K."/>
        </authorList>
    </citation>
    <scope>NUCLEOTIDE SEQUENCE [LARGE SCALE GENOMIC DNA]</scope>
    <source>
        <strain evidence="2 3">DSM 27192</strain>
    </source>
</reference>
<comment type="caution">
    <text evidence="2">The sequence shown here is derived from an EMBL/GenBank/DDBJ whole genome shotgun (WGS) entry which is preliminary data.</text>
</comment>
<dbReference type="AlphaFoldDB" id="A0A427Y3R4"/>
<name>A0A427Y3R4_9TREE</name>
<sequence>MSALGASTHDGARDVDFVARLGPFPQWLDKLKQPRPRAPDPTPLNYTTIFRDGWPDDDPRAPGPSKGQDTFGYSYLAQEGAASLLGCRRPKFDFEELKIIAESGVDYAIGKLLTFKNQPEALLQAFRDEYEYIFSNTSVAQGAEEDDFGLDPNGDNRLGIVLRVLKSAVWQYVLWSEIKECVDRLEKLGMARMSWPNQDQWSRHPQIKKEYESLWVMENMLSMETRYNLRTTYAGGPGRDLLERYITKPGKNDLQHDLRFRLKDDFEHLHQTRPFDAAFAGVCLHNLDMPKNYSNSRLVNLLAFEQLASSSEENARRVPSYLHMLLGEWAMSSELGREIPLAYAEHVKLSDLPLQASNPANLPKTFRDRATICTAAMTGIAEAFEGDMFSDDFSDEEDSDAAGMIWYTVEILIENAATTRGLRLKSLMNFVGDDAGIPTPTWKVVKDGKRVNVAGKKNHPVFKVDAGKLKLVTRIFSGGMSTAPWLDLIQLLRSIGFRVDYLGGAAIRFVPPGHAGPATILRIPPPSVWHENLPAGMLGGLGEEFNGQWGWTPEWFKRSTDGDADPEWEDI</sequence>
<dbReference type="EMBL" id="RSCD01000019">
    <property type="protein sequence ID" value="RSH85726.1"/>
    <property type="molecule type" value="Genomic_DNA"/>
</dbReference>
<accession>A0A427Y3R4</accession>
<organism evidence="2 3">
    <name type="scientific">Saitozyma podzolica</name>
    <dbReference type="NCBI Taxonomy" id="1890683"/>
    <lineage>
        <taxon>Eukaryota</taxon>
        <taxon>Fungi</taxon>
        <taxon>Dikarya</taxon>
        <taxon>Basidiomycota</taxon>
        <taxon>Agaricomycotina</taxon>
        <taxon>Tremellomycetes</taxon>
        <taxon>Tremellales</taxon>
        <taxon>Trimorphomycetaceae</taxon>
        <taxon>Saitozyma</taxon>
    </lineage>
</organism>
<gene>
    <name evidence="2" type="ORF">EHS25_003867</name>
</gene>